<keyword evidence="3" id="KW-1185">Reference proteome</keyword>
<feature type="chain" id="PRO_5042515872" description="Chitin-binding type-2 domain-containing protein" evidence="1">
    <location>
        <begin position="20"/>
        <end position="99"/>
    </location>
</feature>
<proteinExistence type="predicted"/>
<feature type="signal peptide" evidence="1">
    <location>
        <begin position="1"/>
        <end position="19"/>
    </location>
</feature>
<dbReference type="EnsemblMetazoa" id="ENSAATROPT005820">
    <property type="protein sequence ID" value="ENSAATROPP005345"/>
    <property type="gene ID" value="ENSAATROPG004700"/>
</dbReference>
<keyword evidence="1" id="KW-0732">Signal</keyword>
<name>A0AAG5D3A9_ANOAO</name>
<dbReference type="GO" id="GO:0008061">
    <property type="term" value="F:chitin binding"/>
    <property type="evidence" value="ECO:0007669"/>
    <property type="project" value="InterPro"/>
</dbReference>
<dbReference type="PANTHER" id="PTHR20987">
    <property type="entry name" value="CHITIN-BINDING TYPE-2 DOMAIN-CONTAINING PROTEIN-RELATED"/>
    <property type="match status" value="1"/>
</dbReference>
<evidence type="ECO:0000313" key="2">
    <source>
        <dbReference type="EnsemblMetazoa" id="ENSAATROPP005345"/>
    </source>
</evidence>
<dbReference type="Proteomes" id="UP000075880">
    <property type="component" value="Unassembled WGS sequence"/>
</dbReference>
<evidence type="ECO:0000313" key="3">
    <source>
        <dbReference type="Proteomes" id="UP000075880"/>
    </source>
</evidence>
<evidence type="ECO:0000256" key="1">
    <source>
        <dbReference type="SAM" id="SignalP"/>
    </source>
</evidence>
<dbReference type="AlphaFoldDB" id="A0AAG5D3A9"/>
<accession>A0AAG5D3A9</accession>
<dbReference type="SUPFAM" id="SSF57625">
    <property type="entry name" value="Invertebrate chitin-binding proteins"/>
    <property type="match status" value="1"/>
</dbReference>
<evidence type="ECO:0008006" key="4">
    <source>
        <dbReference type="Google" id="ProtNLM"/>
    </source>
</evidence>
<organism evidence="2 3">
    <name type="scientific">Anopheles atroparvus</name>
    <name type="common">European mosquito</name>
    <dbReference type="NCBI Taxonomy" id="41427"/>
    <lineage>
        <taxon>Eukaryota</taxon>
        <taxon>Metazoa</taxon>
        <taxon>Ecdysozoa</taxon>
        <taxon>Arthropoda</taxon>
        <taxon>Hexapoda</taxon>
        <taxon>Insecta</taxon>
        <taxon>Pterygota</taxon>
        <taxon>Neoptera</taxon>
        <taxon>Endopterygota</taxon>
        <taxon>Diptera</taxon>
        <taxon>Nematocera</taxon>
        <taxon>Culicoidea</taxon>
        <taxon>Culicidae</taxon>
        <taxon>Anophelinae</taxon>
        <taxon>Anopheles</taxon>
    </lineage>
</organism>
<dbReference type="PANTHER" id="PTHR20987:SF0">
    <property type="entry name" value="CHITIN-BINDING TYPE-2 DOMAIN-CONTAINING PROTEIN-RELATED"/>
    <property type="match status" value="1"/>
</dbReference>
<sequence>MKATLLLSLLAMVLALAYGQNGCVRDDTDGQPLCNAAEMATPLWRNNWDPTAYWQCETAGTPATYRRCPTEGMFNSVTRTCINWFDWEWTPTCKPPSRV</sequence>
<dbReference type="InterPro" id="IPR036508">
    <property type="entry name" value="Chitin-bd_dom_sf"/>
</dbReference>
<reference evidence="2" key="1">
    <citation type="submission" date="2024-04" db="UniProtKB">
        <authorList>
            <consortium name="EnsemblMetazoa"/>
        </authorList>
    </citation>
    <scope>IDENTIFICATION</scope>
    <source>
        <strain evidence="2">EBRO</strain>
    </source>
</reference>
<protein>
    <recommendedName>
        <fullName evidence="4">Chitin-binding type-2 domain-containing protein</fullName>
    </recommendedName>
</protein>